<name>A0A9P9EB29_9PLEO</name>
<keyword evidence="1" id="KW-1133">Transmembrane helix</keyword>
<keyword evidence="2" id="KW-0732">Signal</keyword>
<evidence type="ECO:0000256" key="1">
    <source>
        <dbReference type="SAM" id="Phobius"/>
    </source>
</evidence>
<keyword evidence="1" id="KW-0472">Membrane</keyword>
<feature type="transmembrane region" description="Helical" evidence="1">
    <location>
        <begin position="183"/>
        <end position="202"/>
    </location>
</feature>
<gene>
    <name evidence="3" type="ORF">B0J11DRAFT_176458</name>
</gene>
<keyword evidence="1" id="KW-0812">Transmembrane</keyword>
<protein>
    <submittedName>
        <fullName evidence="3">Uncharacterized protein</fullName>
    </submittedName>
</protein>
<feature type="chain" id="PRO_5040337195" evidence="2">
    <location>
        <begin position="19"/>
        <end position="203"/>
    </location>
</feature>
<dbReference type="AlphaFoldDB" id="A0A9P9EB29"/>
<proteinExistence type="predicted"/>
<sequence length="203" mass="21370">MLFTPCLSLLLFVTFSSAEPDAQPEAEPQQFTNNAPFSGAIYIVNPNGQEITTYSNQCPSYAAQNCGSIGKTSWCCPGGYTCAAPQNANGMCGCCPVGSSCGGTINVASITTVTVQAAQQTVYVHPEPTTVAVYGKPEPSRVVYQGGFCSTLTMDGPGLPTTREAECGTILIVNQALPNLRPLGFGIGAVTILLHMAIWRIFF</sequence>
<evidence type="ECO:0000313" key="3">
    <source>
        <dbReference type="EMBL" id="KAH7135999.1"/>
    </source>
</evidence>
<organism evidence="3 4">
    <name type="scientific">Dendryphion nanum</name>
    <dbReference type="NCBI Taxonomy" id="256645"/>
    <lineage>
        <taxon>Eukaryota</taxon>
        <taxon>Fungi</taxon>
        <taxon>Dikarya</taxon>
        <taxon>Ascomycota</taxon>
        <taxon>Pezizomycotina</taxon>
        <taxon>Dothideomycetes</taxon>
        <taxon>Pleosporomycetidae</taxon>
        <taxon>Pleosporales</taxon>
        <taxon>Torulaceae</taxon>
        <taxon>Dendryphion</taxon>
    </lineage>
</organism>
<accession>A0A9P9EB29</accession>
<dbReference type="PANTHER" id="PTHR39599:SF1">
    <property type="entry name" value="GPI-ANCHORED PROTEIN (EUROFUNG)"/>
    <property type="match status" value="1"/>
</dbReference>
<dbReference type="OrthoDB" id="2426396at2759"/>
<feature type="signal peptide" evidence="2">
    <location>
        <begin position="1"/>
        <end position="18"/>
    </location>
</feature>
<comment type="caution">
    <text evidence="3">The sequence shown here is derived from an EMBL/GenBank/DDBJ whole genome shotgun (WGS) entry which is preliminary data.</text>
</comment>
<dbReference type="Proteomes" id="UP000700596">
    <property type="component" value="Unassembled WGS sequence"/>
</dbReference>
<keyword evidence="4" id="KW-1185">Reference proteome</keyword>
<evidence type="ECO:0000313" key="4">
    <source>
        <dbReference type="Proteomes" id="UP000700596"/>
    </source>
</evidence>
<dbReference type="PANTHER" id="PTHR39599">
    <property type="entry name" value="GPI-ANCHORED PROTEIN (EUROFUNG)-RELATED-RELATED"/>
    <property type="match status" value="1"/>
</dbReference>
<evidence type="ECO:0000256" key="2">
    <source>
        <dbReference type="SAM" id="SignalP"/>
    </source>
</evidence>
<dbReference type="EMBL" id="JAGMWT010000002">
    <property type="protein sequence ID" value="KAH7135999.1"/>
    <property type="molecule type" value="Genomic_DNA"/>
</dbReference>
<reference evidence="3" key="1">
    <citation type="journal article" date="2021" name="Nat. Commun.">
        <title>Genetic determinants of endophytism in the Arabidopsis root mycobiome.</title>
        <authorList>
            <person name="Mesny F."/>
            <person name="Miyauchi S."/>
            <person name="Thiergart T."/>
            <person name="Pickel B."/>
            <person name="Atanasova L."/>
            <person name="Karlsson M."/>
            <person name="Huettel B."/>
            <person name="Barry K.W."/>
            <person name="Haridas S."/>
            <person name="Chen C."/>
            <person name="Bauer D."/>
            <person name="Andreopoulos W."/>
            <person name="Pangilinan J."/>
            <person name="LaButti K."/>
            <person name="Riley R."/>
            <person name="Lipzen A."/>
            <person name="Clum A."/>
            <person name="Drula E."/>
            <person name="Henrissat B."/>
            <person name="Kohler A."/>
            <person name="Grigoriev I.V."/>
            <person name="Martin F.M."/>
            <person name="Hacquard S."/>
        </authorList>
    </citation>
    <scope>NUCLEOTIDE SEQUENCE</scope>
    <source>
        <strain evidence="3">MPI-CAGE-CH-0243</strain>
    </source>
</reference>